<organism evidence="1 2">
    <name type="scientific">Linderina macrospora</name>
    <dbReference type="NCBI Taxonomy" id="4868"/>
    <lineage>
        <taxon>Eukaryota</taxon>
        <taxon>Fungi</taxon>
        <taxon>Fungi incertae sedis</taxon>
        <taxon>Zoopagomycota</taxon>
        <taxon>Kickxellomycotina</taxon>
        <taxon>Kickxellomycetes</taxon>
        <taxon>Kickxellales</taxon>
        <taxon>Kickxellaceae</taxon>
        <taxon>Linderina</taxon>
    </lineage>
</organism>
<evidence type="ECO:0000313" key="2">
    <source>
        <dbReference type="Proteomes" id="UP001150603"/>
    </source>
</evidence>
<dbReference type="Proteomes" id="UP001150603">
    <property type="component" value="Unassembled WGS sequence"/>
</dbReference>
<proteinExistence type="predicted"/>
<sequence length="729" mass="79093">MPIRGFDVYLQQASLLQETRLSALSNTRLGIDGNNWLRLLLTGVRSGEPTAIGGVPQALENAVSKELEFYSKHKITPIFVFSGLAISRKENRPNLRDDRRSEQRNDAWAHYWKSHHEQAMYGWSTAGIPAQADMVPYVMHVLQRLGAECMRAPYSAWAQLAYLVKHKAQPIHAVYSSTDIIMYDVDRVVTAVNVSKGTFTWMVRDNLLAHFNLPFEHLLDACVLAGVDGCSTLPPLINEMGFTFRSAVDTVRYYRGGFTTVQMYADHPQVKPLNYADMYCRTHAAIRYHIVLQLDGTVAPLNAEYAPNDLHDIIGYRFPNTVYQLLARGTIHPQTLNVLVYGSWLEFLPLDNGESSEIHRLVTQWVRKSATASLDVLCASLGPFFRQRKIAMSAWFDPTNEMLLHDVGPVPGHKPIGPSLARTSASSVGSDLKAILQQGAEISSFVTVDPKAPKTPSAGLSTDVFVSTLALLGFVNRTDGKPTQLGRALLAGLQTLPTQSTLATQWAVLVAVVLMEQGLLTGNKWSVAYEDAQAPVGGNAAQQKHIRLLSRIAALLPLAGRNGPLKVPYNRDLLAFGSAVRLAQKTTLGVLESAMVVQSLAEPDLAQPLVTELCELRDSLPYDFASTDALGLAVHSLLASYAKDSDGTGCWTKFVQTVGDSVADPAAAAGDAWALANAVLAANKVLGEQKAGKSASAGKSPNAAVAGDLKAACEWARPLFRSAPSVGKA</sequence>
<gene>
    <name evidence="1" type="ORF">FBU59_000273</name>
</gene>
<keyword evidence="2" id="KW-1185">Reference proteome</keyword>
<evidence type="ECO:0000313" key="1">
    <source>
        <dbReference type="EMBL" id="KAJ1951246.1"/>
    </source>
</evidence>
<comment type="caution">
    <text evidence="1">The sequence shown here is derived from an EMBL/GenBank/DDBJ whole genome shotgun (WGS) entry which is preliminary data.</text>
</comment>
<protein>
    <submittedName>
        <fullName evidence="1">Uncharacterized protein</fullName>
    </submittedName>
</protein>
<name>A0ACC1JHD6_9FUNG</name>
<accession>A0ACC1JHD6</accession>
<dbReference type="EMBL" id="JANBPW010000036">
    <property type="protein sequence ID" value="KAJ1951246.1"/>
    <property type="molecule type" value="Genomic_DNA"/>
</dbReference>
<reference evidence="1" key="1">
    <citation type="submission" date="2022-07" db="EMBL/GenBank/DDBJ databases">
        <title>Phylogenomic reconstructions and comparative analyses of Kickxellomycotina fungi.</title>
        <authorList>
            <person name="Reynolds N.K."/>
            <person name="Stajich J.E."/>
            <person name="Barry K."/>
            <person name="Grigoriev I.V."/>
            <person name="Crous P."/>
            <person name="Smith M.E."/>
        </authorList>
    </citation>
    <scope>NUCLEOTIDE SEQUENCE</scope>
    <source>
        <strain evidence="1">NRRL 5244</strain>
    </source>
</reference>